<evidence type="ECO:0000313" key="1">
    <source>
        <dbReference type="EMBL" id="KAJ3665995.1"/>
    </source>
</evidence>
<gene>
    <name evidence="1" type="ORF">Zmor_001457</name>
</gene>
<reference evidence="1" key="1">
    <citation type="journal article" date="2023" name="G3 (Bethesda)">
        <title>Whole genome assemblies of Zophobas morio and Tenebrio molitor.</title>
        <authorList>
            <person name="Kaur S."/>
            <person name="Stinson S.A."/>
            <person name="diCenzo G.C."/>
        </authorList>
    </citation>
    <scope>NUCLEOTIDE SEQUENCE</scope>
    <source>
        <strain evidence="1">QUZm001</strain>
    </source>
</reference>
<protein>
    <submittedName>
        <fullName evidence="1">Uncharacterized protein</fullName>
    </submittedName>
</protein>
<name>A0AA38J1S3_9CUCU</name>
<keyword evidence="2" id="KW-1185">Reference proteome</keyword>
<proteinExistence type="predicted"/>
<dbReference type="EMBL" id="JALNTZ010000001">
    <property type="protein sequence ID" value="KAJ3665995.1"/>
    <property type="molecule type" value="Genomic_DNA"/>
</dbReference>
<dbReference type="Proteomes" id="UP001168821">
    <property type="component" value="Unassembled WGS sequence"/>
</dbReference>
<comment type="caution">
    <text evidence="1">The sequence shown here is derived from an EMBL/GenBank/DDBJ whole genome shotgun (WGS) entry which is preliminary data.</text>
</comment>
<dbReference type="AlphaFoldDB" id="A0AA38J1S3"/>
<sequence length="172" mass="20493">MIDIKNLYNHTKAHRRAQEKKPVSSQLEKVPKTIKNTELFKQIKKTLLENINLYIGRKEKSHTKKIYIINVNYEMMNTISTHENLADDITTLIKVGSYLYAFQKMYEEVTEEPKMKNTWKEAITKKINKRKQEEQIKTNMMPTNYTIKHRSKLKNCVKNTAYIPTTMMRCKF</sequence>
<accession>A0AA38J1S3</accession>
<organism evidence="1 2">
    <name type="scientific">Zophobas morio</name>
    <dbReference type="NCBI Taxonomy" id="2755281"/>
    <lineage>
        <taxon>Eukaryota</taxon>
        <taxon>Metazoa</taxon>
        <taxon>Ecdysozoa</taxon>
        <taxon>Arthropoda</taxon>
        <taxon>Hexapoda</taxon>
        <taxon>Insecta</taxon>
        <taxon>Pterygota</taxon>
        <taxon>Neoptera</taxon>
        <taxon>Endopterygota</taxon>
        <taxon>Coleoptera</taxon>
        <taxon>Polyphaga</taxon>
        <taxon>Cucujiformia</taxon>
        <taxon>Tenebrionidae</taxon>
        <taxon>Zophobas</taxon>
    </lineage>
</organism>
<evidence type="ECO:0000313" key="2">
    <source>
        <dbReference type="Proteomes" id="UP001168821"/>
    </source>
</evidence>